<dbReference type="VEuPathDB" id="FungiDB:FVEG_12518"/>
<dbReference type="Pfam" id="PF26616">
    <property type="entry name" value="CorA-like"/>
    <property type="match status" value="1"/>
</dbReference>
<keyword evidence="1" id="KW-0812">Transmembrane</keyword>
<name>W7MRZ7_GIBM7</name>
<dbReference type="PANTHER" id="PTHR10039">
    <property type="entry name" value="AMELOGENIN"/>
    <property type="match status" value="1"/>
</dbReference>
<keyword evidence="4" id="KW-1185">Reference proteome</keyword>
<dbReference type="RefSeq" id="XP_018760449.1">
    <property type="nucleotide sequence ID" value="XM_018901858.1"/>
</dbReference>
<keyword evidence="1" id="KW-0472">Membrane</keyword>
<dbReference type="STRING" id="334819.W7MRZ7"/>
<feature type="domain" description="CorA-like transporter" evidence="2">
    <location>
        <begin position="5"/>
        <end position="50"/>
    </location>
</feature>
<dbReference type="KEGG" id="fvr:FVEG_12518"/>
<evidence type="ECO:0000259" key="2">
    <source>
        <dbReference type="Pfam" id="PF26616"/>
    </source>
</evidence>
<protein>
    <recommendedName>
        <fullName evidence="2">CorA-like transporter domain-containing protein</fullName>
    </recommendedName>
</protein>
<feature type="transmembrane region" description="Helical" evidence="1">
    <location>
        <begin position="244"/>
        <end position="269"/>
    </location>
</feature>
<evidence type="ECO:0000256" key="1">
    <source>
        <dbReference type="SAM" id="Phobius"/>
    </source>
</evidence>
<gene>
    <name evidence="3" type="ORF">FVEG_12518</name>
</gene>
<keyword evidence="1" id="KW-1133">Transmembrane helix</keyword>
<reference evidence="3 4" key="1">
    <citation type="journal article" date="2010" name="Nature">
        <title>Comparative genomics reveals mobile pathogenicity chromosomes in Fusarium.</title>
        <authorList>
            <person name="Ma L.J."/>
            <person name="van der Does H.C."/>
            <person name="Borkovich K.A."/>
            <person name="Coleman J.J."/>
            <person name="Daboussi M.J."/>
            <person name="Di Pietro A."/>
            <person name="Dufresne M."/>
            <person name="Freitag M."/>
            <person name="Grabherr M."/>
            <person name="Henrissat B."/>
            <person name="Houterman P.M."/>
            <person name="Kang S."/>
            <person name="Shim W.B."/>
            <person name="Woloshuk C."/>
            <person name="Xie X."/>
            <person name="Xu J.R."/>
            <person name="Antoniw J."/>
            <person name="Baker S.E."/>
            <person name="Bluhm B.H."/>
            <person name="Breakspear A."/>
            <person name="Brown D.W."/>
            <person name="Butchko R.A."/>
            <person name="Chapman S."/>
            <person name="Coulson R."/>
            <person name="Coutinho P.M."/>
            <person name="Danchin E.G."/>
            <person name="Diener A."/>
            <person name="Gale L.R."/>
            <person name="Gardiner D.M."/>
            <person name="Goff S."/>
            <person name="Hammond-Kosack K.E."/>
            <person name="Hilburn K."/>
            <person name="Hua-Van A."/>
            <person name="Jonkers W."/>
            <person name="Kazan K."/>
            <person name="Kodira C.D."/>
            <person name="Koehrsen M."/>
            <person name="Kumar L."/>
            <person name="Lee Y.H."/>
            <person name="Li L."/>
            <person name="Manners J.M."/>
            <person name="Miranda-Saavedra D."/>
            <person name="Mukherjee M."/>
            <person name="Park G."/>
            <person name="Park J."/>
            <person name="Park S.Y."/>
            <person name="Proctor R.H."/>
            <person name="Regev A."/>
            <person name="Ruiz-Roldan M.C."/>
            <person name="Sain D."/>
            <person name="Sakthikumar S."/>
            <person name="Sykes S."/>
            <person name="Schwartz D.C."/>
            <person name="Turgeon B.G."/>
            <person name="Wapinski I."/>
            <person name="Yoder O."/>
            <person name="Young S."/>
            <person name="Zeng Q."/>
            <person name="Zhou S."/>
            <person name="Galagan J."/>
            <person name="Cuomo C.A."/>
            <person name="Kistler H.C."/>
            <person name="Rep M."/>
        </authorList>
    </citation>
    <scope>NUCLEOTIDE SEQUENCE [LARGE SCALE GENOMIC DNA]</scope>
    <source>
        <strain evidence="4">M3125 / FGSC 7600</strain>
    </source>
</reference>
<sequence>MTASIGYNLRYFELHGRDLQDPWSCRLSALYHRYDFIRGLSDWVIIHPLAKHDTREKHEAAEHPMYLHLKYLNLATLNYRDYLNYIADSLKESFDTVSLSKKPQNFQVTFSSKQDILFLRKKLHHANAILSNTLETTLKISRHEHALAKAATDFIPMTLHCEFQREIHNVTIELKNYRQTVQKLLATSKDIRVMFDDILSLNSQQIQQYNSLQLTQIAENDSMEMKTMASLANKTYQDSRIIRITTVVAMFYLPASLVLSFFSTTLVWFEPSAQPKTSDRSYTLRIHQELWIAVVFLGLGGGTVRKSEPYTRGLSGKLRVKDIHVLKENLAEFPEGLDTLYKRMIDQVHGKKTPKLCSSLLRILVVVYQPPSLKELAGLIGATEKPTQHMRKLVIECGSFFTIKDDVVYFIHQSAKDFLSQITKEIWNEEMTGLHRIAFLQTLQAMNETLHYNMYEIENSGTLVDKVPIPYPDPLGPCRYSCVYWLYHFFDSCQNSSSECVELLSGLITFIKERFVYWLEALSLMGKIPQGVLMMEKLKNWATGFPPKHFMMVEGKLQDDQNTAR</sequence>
<evidence type="ECO:0000313" key="4">
    <source>
        <dbReference type="Proteomes" id="UP000009096"/>
    </source>
</evidence>
<dbReference type="EMBL" id="DS022261">
    <property type="protein sequence ID" value="EWG54258.1"/>
    <property type="molecule type" value="Genomic_DNA"/>
</dbReference>
<dbReference type="eggNOG" id="ENOG502SAMN">
    <property type="taxonomic scope" value="Eukaryota"/>
</dbReference>
<organism evidence="3 4">
    <name type="scientific">Gibberella moniliformis (strain M3125 / FGSC 7600)</name>
    <name type="common">Maize ear and stalk rot fungus</name>
    <name type="synonym">Fusarium verticillioides</name>
    <dbReference type="NCBI Taxonomy" id="334819"/>
    <lineage>
        <taxon>Eukaryota</taxon>
        <taxon>Fungi</taxon>
        <taxon>Dikarya</taxon>
        <taxon>Ascomycota</taxon>
        <taxon>Pezizomycotina</taxon>
        <taxon>Sordariomycetes</taxon>
        <taxon>Hypocreomycetidae</taxon>
        <taxon>Hypocreales</taxon>
        <taxon>Nectriaceae</taxon>
        <taxon>Fusarium</taxon>
        <taxon>Fusarium fujikuroi species complex</taxon>
    </lineage>
</organism>
<dbReference type="OrthoDB" id="5106504at2759"/>
<dbReference type="Proteomes" id="UP000009096">
    <property type="component" value="Chromosome 3"/>
</dbReference>
<proteinExistence type="predicted"/>
<accession>W7MRZ7</accession>
<evidence type="ECO:0000313" key="3">
    <source>
        <dbReference type="EMBL" id="EWG54258.1"/>
    </source>
</evidence>
<dbReference type="AlphaFoldDB" id="W7MRZ7"/>
<dbReference type="PANTHER" id="PTHR10039:SF14">
    <property type="entry name" value="NACHT DOMAIN-CONTAINING PROTEIN"/>
    <property type="match status" value="1"/>
</dbReference>
<dbReference type="GeneID" id="30069952"/>
<dbReference type="InterPro" id="IPR058257">
    <property type="entry name" value="CorA-like_dom"/>
</dbReference>